<accession>A0AAE0WZU8</accession>
<comment type="caution">
    <text evidence="1">The sequence shown here is derived from an EMBL/GenBank/DDBJ whole genome shotgun (WGS) entry which is preliminary data.</text>
</comment>
<dbReference type="EMBL" id="JAULSO010000007">
    <property type="protein sequence ID" value="KAK3681316.1"/>
    <property type="molecule type" value="Genomic_DNA"/>
</dbReference>
<name>A0AAE0WZU8_9PEZI</name>
<reference evidence="1" key="1">
    <citation type="journal article" date="2023" name="Mol. Phylogenet. Evol.">
        <title>Genome-scale phylogeny and comparative genomics of the fungal order Sordariales.</title>
        <authorList>
            <person name="Hensen N."/>
            <person name="Bonometti L."/>
            <person name="Westerberg I."/>
            <person name="Brannstrom I.O."/>
            <person name="Guillou S."/>
            <person name="Cros-Aarteil S."/>
            <person name="Calhoun S."/>
            <person name="Haridas S."/>
            <person name="Kuo A."/>
            <person name="Mondo S."/>
            <person name="Pangilinan J."/>
            <person name="Riley R."/>
            <person name="LaButti K."/>
            <person name="Andreopoulos B."/>
            <person name="Lipzen A."/>
            <person name="Chen C."/>
            <person name="Yan M."/>
            <person name="Daum C."/>
            <person name="Ng V."/>
            <person name="Clum A."/>
            <person name="Steindorff A."/>
            <person name="Ohm R.A."/>
            <person name="Martin F."/>
            <person name="Silar P."/>
            <person name="Natvig D.O."/>
            <person name="Lalanne C."/>
            <person name="Gautier V."/>
            <person name="Ament-Velasquez S.L."/>
            <person name="Kruys A."/>
            <person name="Hutchinson M.I."/>
            <person name="Powell A.J."/>
            <person name="Barry K."/>
            <person name="Miller A.N."/>
            <person name="Grigoriev I.V."/>
            <person name="Debuchy R."/>
            <person name="Gladieux P."/>
            <person name="Hiltunen Thoren M."/>
            <person name="Johannesson H."/>
        </authorList>
    </citation>
    <scope>NUCLEOTIDE SEQUENCE</scope>
    <source>
        <strain evidence="1">CBS 314.62</strain>
    </source>
</reference>
<protein>
    <submittedName>
        <fullName evidence="1">Uncharacterized protein</fullName>
    </submittedName>
</protein>
<dbReference type="Proteomes" id="UP001270362">
    <property type="component" value="Unassembled WGS sequence"/>
</dbReference>
<dbReference type="AlphaFoldDB" id="A0AAE0WZU8"/>
<evidence type="ECO:0000313" key="1">
    <source>
        <dbReference type="EMBL" id="KAK3681316.1"/>
    </source>
</evidence>
<proteinExistence type="predicted"/>
<evidence type="ECO:0000313" key="2">
    <source>
        <dbReference type="Proteomes" id="UP001270362"/>
    </source>
</evidence>
<organism evidence="1 2">
    <name type="scientific">Podospora appendiculata</name>
    <dbReference type="NCBI Taxonomy" id="314037"/>
    <lineage>
        <taxon>Eukaryota</taxon>
        <taxon>Fungi</taxon>
        <taxon>Dikarya</taxon>
        <taxon>Ascomycota</taxon>
        <taxon>Pezizomycotina</taxon>
        <taxon>Sordariomycetes</taxon>
        <taxon>Sordariomycetidae</taxon>
        <taxon>Sordariales</taxon>
        <taxon>Podosporaceae</taxon>
        <taxon>Podospora</taxon>
    </lineage>
</organism>
<sequence>MAMAIGDSIYASTCLSSDPYDTERADSLIHVLGNVGKPGVSLLIPPPSSRVLKLKTNNQVGLFNETSLHLLLTEYRVPYVVEHQGARDIQTFFQEAAVSIYDNGTWFGDIDIMKAVSQDSLVTRTPSACTHGVLPMADPADWQAVGKEKRKKKKKAKAVAAATPTGERVGEFQNRIRTIENWYELLDKPSAPVIARTRRNWMASLAFTGLNSQLGHRTRILPVHCAKRDALRTSKFMNSMAFEGEVIIE</sequence>
<keyword evidence="2" id="KW-1185">Reference proteome</keyword>
<reference evidence="1" key="2">
    <citation type="submission" date="2023-06" db="EMBL/GenBank/DDBJ databases">
        <authorList>
            <consortium name="Lawrence Berkeley National Laboratory"/>
            <person name="Haridas S."/>
            <person name="Hensen N."/>
            <person name="Bonometti L."/>
            <person name="Westerberg I."/>
            <person name="Brannstrom I.O."/>
            <person name="Guillou S."/>
            <person name="Cros-Aarteil S."/>
            <person name="Calhoun S."/>
            <person name="Kuo A."/>
            <person name="Mondo S."/>
            <person name="Pangilinan J."/>
            <person name="Riley R."/>
            <person name="Labutti K."/>
            <person name="Andreopoulos B."/>
            <person name="Lipzen A."/>
            <person name="Chen C."/>
            <person name="Yanf M."/>
            <person name="Daum C."/>
            <person name="Ng V."/>
            <person name="Clum A."/>
            <person name="Steindorff A."/>
            <person name="Ohm R."/>
            <person name="Martin F."/>
            <person name="Silar P."/>
            <person name="Natvig D."/>
            <person name="Lalanne C."/>
            <person name="Gautier V."/>
            <person name="Ament-Velasquez S.L."/>
            <person name="Kruys A."/>
            <person name="Hutchinson M.I."/>
            <person name="Powell A.J."/>
            <person name="Barry K."/>
            <person name="Miller A.N."/>
            <person name="Grigoriev I.V."/>
            <person name="Debuchy R."/>
            <person name="Gladieux P."/>
            <person name="Thoren M.H."/>
            <person name="Johannesson H."/>
        </authorList>
    </citation>
    <scope>NUCLEOTIDE SEQUENCE</scope>
    <source>
        <strain evidence="1">CBS 314.62</strain>
    </source>
</reference>
<gene>
    <name evidence="1" type="ORF">B0T22DRAFT_523463</name>
</gene>